<reference evidence="14 15" key="1">
    <citation type="submission" date="2016-07" db="EMBL/GenBank/DDBJ databases">
        <title>Draft genome of the white-rot fungus Obba rivulosa 3A-2.</title>
        <authorList>
            <consortium name="DOE Joint Genome Institute"/>
            <person name="Miettinen O."/>
            <person name="Riley R."/>
            <person name="Acob R."/>
            <person name="Barry K."/>
            <person name="Cullen D."/>
            <person name="De Vries R."/>
            <person name="Hainaut M."/>
            <person name="Hatakka A."/>
            <person name="Henrissat B."/>
            <person name="Hilden K."/>
            <person name="Kuo R."/>
            <person name="Labutti K."/>
            <person name="Lipzen A."/>
            <person name="Makela M.R."/>
            <person name="Sandor L."/>
            <person name="Spatafora J.W."/>
            <person name="Grigoriev I.V."/>
            <person name="Hibbett D.S."/>
        </authorList>
    </citation>
    <scope>NUCLEOTIDE SEQUENCE [LARGE SCALE GENOMIC DNA]</scope>
    <source>
        <strain evidence="14 15">3A-2</strain>
    </source>
</reference>
<feature type="binding site" evidence="10">
    <location>
        <position position="420"/>
    </location>
    <ligand>
        <name>ATP</name>
        <dbReference type="ChEBI" id="CHEBI:30616"/>
    </ligand>
</feature>
<feature type="binding site" evidence="10">
    <location>
        <position position="333"/>
    </location>
    <ligand>
        <name>ATP</name>
        <dbReference type="ChEBI" id="CHEBI:30616"/>
    </ligand>
</feature>
<feature type="binding site" evidence="11">
    <location>
        <position position="153"/>
    </location>
    <ligand>
        <name>Mg(2+)</name>
        <dbReference type="ChEBI" id="CHEBI:18420"/>
    </ligand>
</feature>
<dbReference type="NCBIfam" id="TIGR01986">
    <property type="entry name" value="glut_syn_euk"/>
    <property type="match status" value="1"/>
</dbReference>
<dbReference type="GO" id="GO:0043295">
    <property type="term" value="F:glutathione binding"/>
    <property type="evidence" value="ECO:0007669"/>
    <property type="project" value="UniProtKB-UniRule"/>
</dbReference>
<keyword evidence="7 9" id="KW-0067">ATP-binding</keyword>
<evidence type="ECO:0000256" key="7">
    <source>
        <dbReference type="ARBA" id="ARBA00022840"/>
    </source>
</evidence>
<keyword evidence="15" id="KW-1185">Reference proteome</keyword>
<evidence type="ECO:0000259" key="13">
    <source>
        <dbReference type="Pfam" id="PF03199"/>
    </source>
</evidence>
<feature type="binding site" evidence="10">
    <location>
        <position position="153"/>
    </location>
    <ligand>
        <name>ATP</name>
        <dbReference type="ChEBI" id="CHEBI:30616"/>
    </ligand>
</feature>
<comment type="catalytic activity">
    <reaction evidence="9">
        <text>gamma-L-glutamyl-L-cysteine + glycine + ATP = glutathione + ADP + phosphate + H(+)</text>
        <dbReference type="Rhea" id="RHEA:13557"/>
        <dbReference type="ChEBI" id="CHEBI:15378"/>
        <dbReference type="ChEBI" id="CHEBI:30616"/>
        <dbReference type="ChEBI" id="CHEBI:43474"/>
        <dbReference type="ChEBI" id="CHEBI:57305"/>
        <dbReference type="ChEBI" id="CHEBI:57925"/>
        <dbReference type="ChEBI" id="CHEBI:58173"/>
        <dbReference type="ChEBI" id="CHEBI:456216"/>
        <dbReference type="EC" id="6.3.2.3"/>
    </reaction>
</comment>
<dbReference type="InterPro" id="IPR014042">
    <property type="entry name" value="Glutathione_synthase_a-hlx"/>
</dbReference>
<dbReference type="SUPFAM" id="SSF52440">
    <property type="entry name" value="PreATP-grasp domain"/>
    <property type="match status" value="1"/>
</dbReference>
<dbReference type="Gene3D" id="3.30.470.20">
    <property type="entry name" value="ATP-grasp fold, B domain"/>
    <property type="match status" value="1"/>
</dbReference>
<dbReference type="Gene3D" id="3.30.1490.50">
    <property type="match status" value="1"/>
</dbReference>
<dbReference type="InterPro" id="IPR014049">
    <property type="entry name" value="Glutathione_synthase_N_euk"/>
</dbReference>
<dbReference type="GO" id="GO:0005524">
    <property type="term" value="F:ATP binding"/>
    <property type="evidence" value="ECO:0007669"/>
    <property type="project" value="UniProtKB-UniRule"/>
</dbReference>
<dbReference type="Gene3D" id="3.30.1490.80">
    <property type="match status" value="1"/>
</dbReference>
<dbReference type="PANTHER" id="PTHR11130:SF0">
    <property type="entry name" value="GLUTATHIONE SYNTHETASE"/>
    <property type="match status" value="1"/>
</dbReference>
<dbReference type="Pfam" id="PF03917">
    <property type="entry name" value="GSH_synth_ATP"/>
    <property type="match status" value="1"/>
</dbReference>
<keyword evidence="6 9" id="KW-0547">Nucleotide-binding</keyword>
<dbReference type="OrthoDB" id="2020073at2759"/>
<accession>A0A8E2B0F6</accession>
<dbReference type="GO" id="GO:0004363">
    <property type="term" value="F:glutathione synthase activity"/>
    <property type="evidence" value="ECO:0007669"/>
    <property type="project" value="UniProtKB-UniRule"/>
</dbReference>
<keyword evidence="5 9" id="KW-0479">Metal-binding</keyword>
<gene>
    <name evidence="14" type="ORF">OBBRIDRAFT_755861</name>
</gene>
<keyword evidence="3 9" id="KW-0436">Ligase</keyword>
<name>A0A8E2B0F6_9APHY</name>
<dbReference type="InterPro" id="IPR005615">
    <property type="entry name" value="Glutathione_synthase"/>
</dbReference>
<dbReference type="SUPFAM" id="SSF56059">
    <property type="entry name" value="Glutathione synthetase ATP-binding domain-like"/>
    <property type="match status" value="1"/>
</dbReference>
<dbReference type="Gene3D" id="3.40.50.1760">
    <property type="entry name" value="Glutathione synthase, substrate-binding domain superfamily, eukaryotic"/>
    <property type="match status" value="1"/>
</dbReference>
<feature type="binding site" evidence="10">
    <location>
        <position position="133"/>
    </location>
    <ligand>
        <name>substrate</name>
    </ligand>
</feature>
<dbReference type="Pfam" id="PF03199">
    <property type="entry name" value="GSH_synthase"/>
    <property type="match status" value="1"/>
</dbReference>
<protein>
    <recommendedName>
        <fullName evidence="9">Glutathione synthetase</fullName>
        <shortName evidence="9">GSH-S</shortName>
        <ecNumber evidence="9">6.3.2.3</ecNumber>
    </recommendedName>
</protein>
<dbReference type="Proteomes" id="UP000250043">
    <property type="component" value="Unassembled WGS sequence"/>
</dbReference>
<dbReference type="EMBL" id="KV722416">
    <property type="protein sequence ID" value="OCH89932.1"/>
    <property type="molecule type" value="Genomic_DNA"/>
</dbReference>
<dbReference type="InterPro" id="IPR016185">
    <property type="entry name" value="PreATP-grasp_dom_sf"/>
</dbReference>
<evidence type="ECO:0000313" key="14">
    <source>
        <dbReference type="EMBL" id="OCH89932.1"/>
    </source>
</evidence>
<dbReference type="UniPathway" id="UPA00142">
    <property type="reaction ID" value="UER00210"/>
</dbReference>
<evidence type="ECO:0000256" key="8">
    <source>
        <dbReference type="ARBA" id="ARBA00022842"/>
    </source>
</evidence>
<feature type="binding site" evidence="10">
    <location>
        <begin position="442"/>
        <end position="445"/>
    </location>
    <ligand>
        <name>ATP</name>
        <dbReference type="ChEBI" id="CHEBI:30616"/>
    </ligand>
</feature>
<evidence type="ECO:0000256" key="2">
    <source>
        <dbReference type="ARBA" id="ARBA00010385"/>
    </source>
</evidence>
<feature type="binding site" evidence="12">
    <location>
        <begin position="510"/>
        <end position="511"/>
    </location>
    <ligand>
        <name>substrate</name>
    </ligand>
</feature>
<dbReference type="PANTHER" id="PTHR11130">
    <property type="entry name" value="GLUTATHIONE SYNTHETASE"/>
    <property type="match status" value="1"/>
</dbReference>
<dbReference type="GO" id="GO:0000287">
    <property type="term" value="F:magnesium ion binding"/>
    <property type="evidence" value="ECO:0007669"/>
    <property type="project" value="UniProtKB-UniRule"/>
</dbReference>
<feature type="binding site" evidence="10">
    <location>
        <position position="473"/>
    </location>
    <ligand>
        <name>ATP</name>
        <dbReference type="ChEBI" id="CHEBI:30616"/>
    </ligand>
</feature>
<evidence type="ECO:0000256" key="5">
    <source>
        <dbReference type="ARBA" id="ARBA00022723"/>
    </source>
</evidence>
<evidence type="ECO:0000313" key="15">
    <source>
        <dbReference type="Proteomes" id="UP000250043"/>
    </source>
</evidence>
<feature type="domain" description="Glutathione synthase substrate-binding" evidence="13">
    <location>
        <begin position="219"/>
        <end position="330"/>
    </location>
</feature>
<dbReference type="InterPro" id="IPR014709">
    <property type="entry name" value="Glutathione_synthase_C_euk"/>
</dbReference>
<comment type="similarity">
    <text evidence="2 9">Belongs to the eukaryotic GSH synthase family.</text>
</comment>
<feature type="binding site" evidence="10">
    <location>
        <position position="501"/>
    </location>
    <ligand>
        <name>ATP</name>
        <dbReference type="ChEBI" id="CHEBI:30616"/>
    </ligand>
</feature>
<evidence type="ECO:0000256" key="10">
    <source>
        <dbReference type="PIRSR" id="PIRSR001558-1"/>
    </source>
</evidence>
<feature type="binding site" evidence="11">
    <location>
        <position position="413"/>
    </location>
    <ligand>
        <name>Mg(2+)</name>
        <dbReference type="ChEBI" id="CHEBI:18420"/>
    </ligand>
</feature>
<feature type="binding site" evidence="10">
    <location>
        <position position="507"/>
    </location>
    <ligand>
        <name>ATP</name>
        <dbReference type="ChEBI" id="CHEBI:30616"/>
    </ligand>
</feature>
<comment type="pathway">
    <text evidence="1 9">Sulfur metabolism; glutathione biosynthesis; glutathione from L-cysteine and L-glutamate: step 2/2.</text>
</comment>
<keyword evidence="4 9" id="KW-0317">Glutathione biosynthesis</keyword>
<evidence type="ECO:0000256" key="11">
    <source>
        <dbReference type="PIRSR" id="PIRSR001558-2"/>
    </source>
</evidence>
<dbReference type="Gene3D" id="1.10.1080.10">
    <property type="entry name" value="Glutathione Synthetase, Chain A, domain 3"/>
    <property type="match status" value="1"/>
</dbReference>
<keyword evidence="8 9" id="KW-0460">Magnesium</keyword>
<evidence type="ECO:0000256" key="9">
    <source>
        <dbReference type="PIRNR" id="PIRNR001558"/>
    </source>
</evidence>
<evidence type="ECO:0000256" key="12">
    <source>
        <dbReference type="PIRSR" id="PIRSR001558-3"/>
    </source>
</evidence>
<organism evidence="14 15">
    <name type="scientific">Obba rivulosa</name>
    <dbReference type="NCBI Taxonomy" id="1052685"/>
    <lineage>
        <taxon>Eukaryota</taxon>
        <taxon>Fungi</taxon>
        <taxon>Dikarya</taxon>
        <taxon>Basidiomycota</taxon>
        <taxon>Agaricomycotina</taxon>
        <taxon>Agaricomycetes</taxon>
        <taxon>Polyporales</taxon>
        <taxon>Gelatoporiaceae</taxon>
        <taxon>Obba</taxon>
    </lineage>
</organism>
<dbReference type="InterPro" id="IPR037013">
    <property type="entry name" value="GSH-S_sub-bd_sf"/>
</dbReference>
<feature type="binding site" evidence="10">
    <location>
        <position position="234"/>
    </location>
    <ligand>
        <name>substrate</name>
    </ligand>
</feature>
<dbReference type="EC" id="6.3.2.3" evidence="9"/>
<dbReference type="AlphaFoldDB" id="A0A8E2B0F6"/>
<feature type="binding site" evidence="10">
    <location>
        <position position="499"/>
    </location>
    <ligand>
        <name>substrate</name>
    </ligand>
</feature>
<dbReference type="PIRSF" id="PIRSF001558">
    <property type="entry name" value="GSHase"/>
    <property type="match status" value="1"/>
</dbReference>
<evidence type="ECO:0000256" key="3">
    <source>
        <dbReference type="ARBA" id="ARBA00022598"/>
    </source>
</evidence>
<comment type="cofactor">
    <cofactor evidence="9 11">
        <name>Mg(2+)</name>
        <dbReference type="ChEBI" id="CHEBI:18420"/>
    </cofactor>
    <text evidence="9 11">Binds 1 Mg(2+) ion per subunit.</text>
</comment>
<evidence type="ECO:0000256" key="6">
    <source>
        <dbReference type="ARBA" id="ARBA00022741"/>
    </source>
</evidence>
<feature type="binding site" evidence="12">
    <location>
        <begin position="157"/>
        <end position="160"/>
    </location>
    <ligand>
        <name>substrate</name>
    </ligand>
</feature>
<feature type="binding site" evidence="10">
    <location>
        <begin position="409"/>
        <end position="418"/>
    </location>
    <ligand>
        <name>ATP</name>
        <dbReference type="ChEBI" id="CHEBI:30616"/>
    </ligand>
</feature>
<evidence type="ECO:0000256" key="4">
    <source>
        <dbReference type="ARBA" id="ARBA00022684"/>
    </source>
</evidence>
<feature type="binding site" evidence="11">
    <location>
        <position position="155"/>
    </location>
    <ligand>
        <name>Mg(2+)</name>
        <dbReference type="ChEBI" id="CHEBI:18420"/>
    </ligand>
</feature>
<dbReference type="InterPro" id="IPR004887">
    <property type="entry name" value="GSH_synth_subst-bd"/>
</dbReference>
<evidence type="ECO:0000256" key="1">
    <source>
        <dbReference type="ARBA" id="ARBA00004965"/>
    </source>
</evidence>
<feature type="binding site" evidence="12">
    <location>
        <begin position="228"/>
        <end position="230"/>
    </location>
    <ligand>
        <name>substrate</name>
    </ligand>
</feature>
<feature type="binding site" evidence="12">
    <location>
        <begin position="294"/>
        <end position="297"/>
    </location>
    <ligand>
        <name>substrate</name>
    </ligand>
</feature>
<dbReference type="GO" id="GO:0005829">
    <property type="term" value="C:cytosol"/>
    <property type="evidence" value="ECO:0007669"/>
    <property type="project" value="TreeGrafter"/>
</dbReference>
<sequence length="524" mass="58235">MSHPDLMKWPPELSEAQLQALTLLATTYALSHGLNYLPVADVQPPAPTSAIHAPLALFPSPFPRNLFSLARRLQRAYNVLYARVALDEEFLDNVMGEEKGVGKVDQFTGQLWRRWKRLRDEGLTQDLHLGLFRSDYLMHAPRPEEPVTLKQVEFNTISSSFGSLSQKAAELHEYLYASTGYYGTSPVLKKENFPQNRTIAGLAEGLAEAHKAYNVPDARILFVVQGGERNVFDQRWLEYELLEKYSIHVVRQTMTQLLESAQVHPDNRTLHVTLPQGLLPDGANSVEISTVYLRAGYTPIDYPTSAHYDLRYLLESSRAIQCPSIQLQLAGGKKVQEVLTRPGVLESFLCDPGRWGAEVFTPEEVDEIRGSWMGMWGLNEDVPTGSAHDPRETSGVHKARESASNLVLKPQREGGGNNIYKDAIPSFLDNLPPEEREAWIAMELIAAPQGLENYLVRAGGGTDSTVKTEVVSELGIFGWALFGGPEKKIKEKEVGWLVRTKGKDSNEGGVAAGFSVLDSLILID</sequence>
<proteinExistence type="inferred from homology"/>